<evidence type="ECO:0000313" key="1">
    <source>
        <dbReference type="EMBL" id="SFE67001.1"/>
    </source>
</evidence>
<accession>A0A1I2CFA0</accession>
<organism evidence="1 2">
    <name type="scientific">Flavimobilis marinus</name>
    <dbReference type="NCBI Taxonomy" id="285351"/>
    <lineage>
        <taxon>Bacteria</taxon>
        <taxon>Bacillati</taxon>
        <taxon>Actinomycetota</taxon>
        <taxon>Actinomycetes</taxon>
        <taxon>Micrococcales</taxon>
        <taxon>Jonesiaceae</taxon>
        <taxon>Flavimobilis</taxon>
    </lineage>
</organism>
<proteinExistence type="predicted"/>
<dbReference type="STRING" id="285351.SAMN04488035_0104"/>
<dbReference type="Proteomes" id="UP000198520">
    <property type="component" value="Unassembled WGS sequence"/>
</dbReference>
<name>A0A1I2CFA0_9MICO</name>
<dbReference type="EMBL" id="FONZ01000001">
    <property type="protein sequence ID" value="SFE67001.1"/>
    <property type="molecule type" value="Genomic_DNA"/>
</dbReference>
<evidence type="ECO:0000313" key="2">
    <source>
        <dbReference type="Proteomes" id="UP000198520"/>
    </source>
</evidence>
<protein>
    <submittedName>
        <fullName evidence="1">Uncharacterized protein</fullName>
    </submittedName>
</protein>
<keyword evidence="2" id="KW-1185">Reference proteome</keyword>
<sequence length="129" mass="14716">MRLWLEMDRADFDRFPPADALKWGDPQSRGLGVRVPVSAISRFFSRGMSAWWFGEPFGFSVVDTETVEIHYDRDPRLAELMGLKGNQYDGFRAHVPFVELQDIEVIVTPHPVYDWWGADFADGPPEVAG</sequence>
<gene>
    <name evidence="1" type="ORF">SAMN04488035_0104</name>
</gene>
<dbReference type="AlphaFoldDB" id="A0A1I2CFA0"/>
<reference evidence="2" key="1">
    <citation type="submission" date="2016-10" db="EMBL/GenBank/DDBJ databases">
        <authorList>
            <person name="Varghese N."/>
            <person name="Submissions S."/>
        </authorList>
    </citation>
    <scope>NUCLEOTIDE SEQUENCE [LARGE SCALE GENOMIC DNA]</scope>
    <source>
        <strain evidence="2">DSM 19083</strain>
    </source>
</reference>